<protein>
    <recommendedName>
        <fullName evidence="3">DUF4238 domain-containing protein</fullName>
    </recommendedName>
</protein>
<evidence type="ECO:0000313" key="2">
    <source>
        <dbReference type="Proteomes" id="UP000287361"/>
    </source>
</evidence>
<proteinExistence type="predicted"/>
<dbReference type="EMBL" id="BHVZ01000002">
    <property type="protein sequence ID" value="GCB29529.1"/>
    <property type="molecule type" value="Genomic_DNA"/>
</dbReference>
<evidence type="ECO:0008006" key="3">
    <source>
        <dbReference type="Google" id="ProtNLM"/>
    </source>
</evidence>
<keyword evidence="2" id="KW-1185">Reference proteome</keyword>
<dbReference type="Proteomes" id="UP000287361">
    <property type="component" value="Unassembled WGS sequence"/>
</dbReference>
<name>A0A401LDA4_9FIRM</name>
<accession>A0A401LDA4</accession>
<dbReference type="OrthoDB" id="2080488at2"/>
<evidence type="ECO:0000313" key="1">
    <source>
        <dbReference type="EMBL" id="GCB29529.1"/>
    </source>
</evidence>
<sequence>MGETKAKYHHLIPRTYLSAWEHGNGTLYIRFLENKESVVERNKDKIAGITNYHSIVAGMPIVTKEDADKIFACLEDLEVHYGEVVVSDNLELNKIYYDFDNWTIQRKDGSVVSKKKLKAEIEKVKIRDIEELWSLKYEDAWGTVRSELENSIFNSADRIISNANKEYLMKFYTSLDWRSIKSNIQFNDAWEWLCKEVLRLDEIDIPEEERELPMLDNAAEEMKHNLLLKFYRQYLNDSGVIYTHAMANLSNTSFHFLVADGPETFNTSDNPVFVFRRLDGKLQGVLPLSPRILMAQGRNSEHDENFYVTHITDEAVKRYNIEIEKNAANFVVQLNN</sequence>
<dbReference type="InterPro" id="IPR025332">
    <property type="entry name" value="DUF4238"/>
</dbReference>
<organism evidence="1 2">
    <name type="scientific">Anaerotignum faecicola</name>
    <dbReference type="NCBI Taxonomy" id="2358141"/>
    <lineage>
        <taxon>Bacteria</taxon>
        <taxon>Bacillati</taxon>
        <taxon>Bacillota</taxon>
        <taxon>Clostridia</taxon>
        <taxon>Lachnospirales</taxon>
        <taxon>Anaerotignaceae</taxon>
        <taxon>Anaerotignum</taxon>
    </lineage>
</organism>
<gene>
    <name evidence="1" type="ORF">KGMB03357_11900</name>
</gene>
<comment type="caution">
    <text evidence="1">The sequence shown here is derived from an EMBL/GenBank/DDBJ whole genome shotgun (WGS) entry which is preliminary data.</text>
</comment>
<dbReference type="Pfam" id="PF14022">
    <property type="entry name" value="DUF4238"/>
    <property type="match status" value="1"/>
</dbReference>
<dbReference type="AlphaFoldDB" id="A0A401LDA4"/>
<reference evidence="1 2" key="1">
    <citation type="submission" date="2018-10" db="EMBL/GenBank/DDBJ databases">
        <title>Draft Genome Sequence of Anaerotignum sp. KCTC 15736.</title>
        <authorList>
            <person name="Choi S.H."/>
            <person name="Kim J.S."/>
            <person name="Kang S.W."/>
            <person name="Lee J.S."/>
            <person name="Park S.H."/>
        </authorList>
    </citation>
    <scope>NUCLEOTIDE SEQUENCE [LARGE SCALE GENOMIC DNA]</scope>
    <source>
        <strain evidence="1 2">KCTC 15736</strain>
    </source>
</reference>